<feature type="transmembrane region" description="Helical" evidence="2">
    <location>
        <begin position="339"/>
        <end position="359"/>
    </location>
</feature>
<dbReference type="OrthoDB" id="248096at2759"/>
<feature type="transmembrane region" description="Helical" evidence="2">
    <location>
        <begin position="198"/>
        <end position="217"/>
    </location>
</feature>
<protein>
    <submittedName>
        <fullName evidence="3">Uncharacterized protein</fullName>
    </submittedName>
</protein>
<keyword evidence="2" id="KW-0472">Membrane</keyword>
<sequence>MTSFTEANEGRARVSWSLQIQDAGTPPTMVATSLWLSLSFCVAVLFVELRPAAIRHLRTSADHNARAIKKDANQSPHSRWLWRLLAAVWTCALYDVVHRTFCYCILSAHMLARRRLLPLGNDFFWDGLWTEWVNSVRLYVFCTPFASTSAPASFGSCAGWQLPIAGTLAYERYPEYAALNVSQLATSSEVMLYRRVCLASLAITWISVIVLHGQFALMRRALSRVMPPSSARSPNDLAEEPSRAERDRPLGINNLPMALDATEAPGDDSWLDSPEALAEEARWQLYDEQPGPSHGGARRLSAPSHVRVSFTSQILKQCWPSLASAVYAALYAFVGGMPLLMHLVFPTAVSVVSAMMMIVTV</sequence>
<dbReference type="EMBL" id="JAFEUZ010000032">
    <property type="protein sequence ID" value="KAG5470517.1"/>
    <property type="molecule type" value="Genomic_DNA"/>
</dbReference>
<organism evidence="3 4">
    <name type="scientific">Leishmania martiniquensis</name>
    <dbReference type="NCBI Taxonomy" id="1580590"/>
    <lineage>
        <taxon>Eukaryota</taxon>
        <taxon>Discoba</taxon>
        <taxon>Euglenozoa</taxon>
        <taxon>Kinetoplastea</taxon>
        <taxon>Metakinetoplastina</taxon>
        <taxon>Trypanosomatida</taxon>
        <taxon>Trypanosomatidae</taxon>
        <taxon>Leishmaniinae</taxon>
        <taxon>Leishmania</taxon>
    </lineage>
</organism>
<dbReference type="Proteomes" id="UP000673552">
    <property type="component" value="Chromosome 32"/>
</dbReference>
<feature type="region of interest" description="Disordered" evidence="1">
    <location>
        <begin position="226"/>
        <end position="250"/>
    </location>
</feature>
<accession>A0A836FWC2</accession>
<feature type="transmembrane region" description="Helical" evidence="2">
    <location>
        <begin position="29"/>
        <end position="49"/>
    </location>
</feature>
<keyword evidence="2" id="KW-1133">Transmembrane helix</keyword>
<evidence type="ECO:0000313" key="4">
    <source>
        <dbReference type="Proteomes" id="UP000673552"/>
    </source>
</evidence>
<name>A0A836FWC2_9TRYP</name>
<dbReference type="KEGG" id="lmat:92511873"/>
<comment type="caution">
    <text evidence="3">The sequence shown here is derived from an EMBL/GenBank/DDBJ whole genome shotgun (WGS) entry which is preliminary data.</text>
</comment>
<dbReference type="GeneID" id="92511873"/>
<evidence type="ECO:0000256" key="2">
    <source>
        <dbReference type="SAM" id="Phobius"/>
    </source>
</evidence>
<dbReference type="AlphaFoldDB" id="A0A836FWC2"/>
<proteinExistence type="predicted"/>
<feature type="compositionally biased region" description="Basic and acidic residues" evidence="1">
    <location>
        <begin position="240"/>
        <end position="249"/>
    </location>
</feature>
<keyword evidence="4" id="KW-1185">Reference proteome</keyword>
<keyword evidence="2" id="KW-0812">Transmembrane</keyword>
<dbReference type="RefSeq" id="XP_067175910.1">
    <property type="nucleotide sequence ID" value="XM_067319361.1"/>
</dbReference>
<evidence type="ECO:0000313" key="3">
    <source>
        <dbReference type="EMBL" id="KAG5470517.1"/>
    </source>
</evidence>
<evidence type="ECO:0000256" key="1">
    <source>
        <dbReference type="SAM" id="MobiDB-lite"/>
    </source>
</evidence>
<gene>
    <name evidence="3" type="ORF">LSCM1_01761</name>
</gene>
<reference evidence="3 4" key="1">
    <citation type="submission" date="2021-03" db="EMBL/GenBank/DDBJ databases">
        <title>Leishmania (Mundinia) martiniquensis Genome sequencing and assembly.</title>
        <authorList>
            <person name="Almutairi H."/>
            <person name="Gatherer D."/>
        </authorList>
    </citation>
    <scope>NUCLEOTIDE SEQUENCE [LARGE SCALE GENOMIC DNA]</scope>
    <source>
        <strain evidence="3">LSCM1</strain>
    </source>
</reference>